<reference evidence="1 2" key="1">
    <citation type="journal article" date="2023" name="Hortic Res">
        <title>Pangenome of water caltrop reveals structural variations and asymmetric subgenome divergence after allopolyploidization.</title>
        <authorList>
            <person name="Zhang X."/>
            <person name="Chen Y."/>
            <person name="Wang L."/>
            <person name="Yuan Y."/>
            <person name="Fang M."/>
            <person name="Shi L."/>
            <person name="Lu R."/>
            <person name="Comes H.P."/>
            <person name="Ma Y."/>
            <person name="Chen Y."/>
            <person name="Huang G."/>
            <person name="Zhou Y."/>
            <person name="Zheng Z."/>
            <person name="Qiu Y."/>
        </authorList>
    </citation>
    <scope>NUCLEOTIDE SEQUENCE [LARGE SCALE GENOMIC DNA]</scope>
    <source>
        <tissue evidence="1">Roots</tissue>
    </source>
</reference>
<sequence>MANFGSTVTAKSGSFSAGFKASLGKSCCCIVDCHCGFHKLHFKGMLGPEFQKRMSFELVLEELTSTVKLQTFSKFKYLCFVLLIVMW</sequence>
<dbReference type="EMBL" id="JAXIOK010000003">
    <property type="protein sequence ID" value="KAK4775860.1"/>
    <property type="molecule type" value="Genomic_DNA"/>
</dbReference>
<comment type="caution">
    <text evidence="1">The sequence shown here is derived from an EMBL/GenBank/DDBJ whole genome shotgun (WGS) entry which is preliminary data.</text>
</comment>
<keyword evidence="2" id="KW-1185">Reference proteome</keyword>
<gene>
    <name evidence="1" type="ORF">SAY87_023821</name>
</gene>
<evidence type="ECO:0000313" key="2">
    <source>
        <dbReference type="Proteomes" id="UP001345219"/>
    </source>
</evidence>
<dbReference type="AlphaFoldDB" id="A0AAN7KZH9"/>
<accession>A0AAN7KZH9</accession>
<protein>
    <submittedName>
        <fullName evidence="1">Uncharacterized protein</fullName>
    </submittedName>
</protein>
<dbReference type="Proteomes" id="UP001345219">
    <property type="component" value="Chromosome 18"/>
</dbReference>
<name>A0AAN7KZH9_9MYRT</name>
<proteinExistence type="predicted"/>
<evidence type="ECO:0000313" key="1">
    <source>
        <dbReference type="EMBL" id="KAK4775860.1"/>
    </source>
</evidence>
<organism evidence="1 2">
    <name type="scientific">Trapa incisa</name>
    <dbReference type="NCBI Taxonomy" id="236973"/>
    <lineage>
        <taxon>Eukaryota</taxon>
        <taxon>Viridiplantae</taxon>
        <taxon>Streptophyta</taxon>
        <taxon>Embryophyta</taxon>
        <taxon>Tracheophyta</taxon>
        <taxon>Spermatophyta</taxon>
        <taxon>Magnoliopsida</taxon>
        <taxon>eudicotyledons</taxon>
        <taxon>Gunneridae</taxon>
        <taxon>Pentapetalae</taxon>
        <taxon>rosids</taxon>
        <taxon>malvids</taxon>
        <taxon>Myrtales</taxon>
        <taxon>Lythraceae</taxon>
        <taxon>Trapa</taxon>
    </lineage>
</organism>